<gene>
    <name evidence="3" type="ORF">GCM10008942_27550</name>
</gene>
<evidence type="ECO:0000313" key="3">
    <source>
        <dbReference type="EMBL" id="GAA0577174.1"/>
    </source>
</evidence>
<feature type="transmembrane region" description="Helical" evidence="2">
    <location>
        <begin position="40"/>
        <end position="60"/>
    </location>
</feature>
<dbReference type="Proteomes" id="UP001499951">
    <property type="component" value="Unassembled WGS sequence"/>
</dbReference>
<dbReference type="EMBL" id="BAAADD010000007">
    <property type="protein sequence ID" value="GAA0577174.1"/>
    <property type="molecule type" value="Genomic_DNA"/>
</dbReference>
<keyword evidence="2" id="KW-0812">Transmembrane</keyword>
<proteinExistence type="predicted"/>
<keyword evidence="2" id="KW-1133">Transmembrane helix</keyword>
<keyword evidence="2" id="KW-0472">Membrane</keyword>
<sequence length="225" mass="22878">MEPTATACPECGGPVHGAPAGPGPKGMAAVAHSLKTKPGLWIGGVAVVAIAVLAFVGGIFGPSGKTICTATLNQARDYGVISPSAVLDEMSAKSTDVKNRKSCIAKVGEETYTLTADIKSVDNAHKACRDYLKQPGCVALYNAVRADGTTTYQVREIPPNETDEALAKEGLLGIPPAGTSTGGGSETAGGLDSETAVDNSGGMQSAPAQAPQQQQQQQQSAPIEE</sequence>
<feature type="region of interest" description="Disordered" evidence="1">
    <location>
        <begin position="172"/>
        <end position="225"/>
    </location>
</feature>
<organism evidence="3 4">
    <name type="scientific">Rhizomicrobium electricum</name>
    <dbReference type="NCBI Taxonomy" id="480070"/>
    <lineage>
        <taxon>Bacteria</taxon>
        <taxon>Pseudomonadati</taxon>
        <taxon>Pseudomonadota</taxon>
        <taxon>Alphaproteobacteria</taxon>
        <taxon>Micropepsales</taxon>
        <taxon>Micropepsaceae</taxon>
        <taxon>Rhizomicrobium</taxon>
    </lineage>
</organism>
<name>A0ABP3PW71_9PROT</name>
<feature type="compositionally biased region" description="Low complexity" evidence="1">
    <location>
        <begin position="204"/>
        <end position="225"/>
    </location>
</feature>
<evidence type="ECO:0000313" key="4">
    <source>
        <dbReference type="Proteomes" id="UP001499951"/>
    </source>
</evidence>
<protein>
    <submittedName>
        <fullName evidence="3">Uncharacterized protein</fullName>
    </submittedName>
</protein>
<accession>A0ABP3PW71</accession>
<comment type="caution">
    <text evidence="3">The sequence shown here is derived from an EMBL/GenBank/DDBJ whole genome shotgun (WGS) entry which is preliminary data.</text>
</comment>
<evidence type="ECO:0000256" key="1">
    <source>
        <dbReference type="SAM" id="MobiDB-lite"/>
    </source>
</evidence>
<reference evidence="4" key="1">
    <citation type="journal article" date="2019" name="Int. J. Syst. Evol. Microbiol.">
        <title>The Global Catalogue of Microorganisms (GCM) 10K type strain sequencing project: providing services to taxonomists for standard genome sequencing and annotation.</title>
        <authorList>
            <consortium name="The Broad Institute Genomics Platform"/>
            <consortium name="The Broad Institute Genome Sequencing Center for Infectious Disease"/>
            <person name="Wu L."/>
            <person name="Ma J."/>
        </authorList>
    </citation>
    <scope>NUCLEOTIDE SEQUENCE [LARGE SCALE GENOMIC DNA]</scope>
    <source>
        <strain evidence="4">JCM 15089</strain>
    </source>
</reference>
<evidence type="ECO:0000256" key="2">
    <source>
        <dbReference type="SAM" id="Phobius"/>
    </source>
</evidence>
<keyword evidence="4" id="KW-1185">Reference proteome</keyword>